<evidence type="ECO:0000256" key="6">
    <source>
        <dbReference type="SAM" id="Phobius"/>
    </source>
</evidence>
<evidence type="ECO:0008006" key="9">
    <source>
        <dbReference type="Google" id="ProtNLM"/>
    </source>
</evidence>
<evidence type="ECO:0000313" key="8">
    <source>
        <dbReference type="Proteomes" id="UP000002985"/>
    </source>
</evidence>
<feature type="transmembrane region" description="Helical" evidence="6">
    <location>
        <begin position="12"/>
        <end position="40"/>
    </location>
</feature>
<evidence type="ECO:0000256" key="2">
    <source>
        <dbReference type="ARBA" id="ARBA00022475"/>
    </source>
</evidence>
<evidence type="ECO:0000256" key="4">
    <source>
        <dbReference type="ARBA" id="ARBA00022989"/>
    </source>
</evidence>
<proteinExistence type="predicted"/>
<feature type="transmembrane region" description="Helical" evidence="6">
    <location>
        <begin position="81"/>
        <end position="99"/>
    </location>
</feature>
<gene>
    <name evidence="7" type="ORF">KSU1_D0588</name>
</gene>
<reference evidence="7 8" key="1">
    <citation type="journal article" date="2012" name="FEBS Lett.">
        <title>Anammox organism KSU-1 expresses a NirK-type copper-containing nitrite reductase instead of a NirS-type with cytochrome cd1.</title>
        <authorList>
            <person name="Hira D."/>
            <person name="Toh H."/>
            <person name="Migita C.T."/>
            <person name="Okubo H."/>
            <person name="Nishiyama T."/>
            <person name="Hattori M."/>
            <person name="Furukawa K."/>
            <person name="Fujii T."/>
        </authorList>
    </citation>
    <scope>NUCLEOTIDE SEQUENCE [LARGE SCALE GENOMIC DNA]</scope>
</reference>
<dbReference type="EMBL" id="BAFH01000004">
    <property type="protein sequence ID" value="GAB63897.1"/>
    <property type="molecule type" value="Genomic_DNA"/>
</dbReference>
<dbReference type="eggNOG" id="COG3431">
    <property type="taxonomic scope" value="Bacteria"/>
</dbReference>
<feature type="transmembrane region" description="Helical" evidence="6">
    <location>
        <begin position="52"/>
        <end position="69"/>
    </location>
</feature>
<keyword evidence="4 6" id="KW-1133">Transmembrane helix</keyword>
<evidence type="ECO:0000256" key="5">
    <source>
        <dbReference type="ARBA" id="ARBA00023136"/>
    </source>
</evidence>
<dbReference type="InterPro" id="IPR020948">
    <property type="entry name" value="P_starv_induced_PsiE-like"/>
</dbReference>
<sequence length="134" mass="15056">MLDYLKKIEKIIVISLILMMIIVLFLSTLDLGLIIVKSILTPPQFLLDINELLDIFGLFLLVLIGIELLESVKTYLLEKEIHVEVVFTVALIAIARKVIILDIKEIPSNTLLGIAAIVIALSIGYYLLKQSHRC</sequence>
<evidence type="ECO:0000313" key="7">
    <source>
        <dbReference type="EMBL" id="GAB63897.1"/>
    </source>
</evidence>
<dbReference type="Pfam" id="PF06146">
    <property type="entry name" value="PsiE"/>
    <property type="match status" value="1"/>
</dbReference>
<keyword evidence="8" id="KW-1185">Reference proteome</keyword>
<feature type="transmembrane region" description="Helical" evidence="6">
    <location>
        <begin position="111"/>
        <end position="128"/>
    </location>
</feature>
<evidence type="ECO:0000256" key="3">
    <source>
        <dbReference type="ARBA" id="ARBA00022692"/>
    </source>
</evidence>
<accession>I3IQA2</accession>
<evidence type="ECO:0000256" key="1">
    <source>
        <dbReference type="ARBA" id="ARBA00004651"/>
    </source>
</evidence>
<dbReference type="Proteomes" id="UP000002985">
    <property type="component" value="Unassembled WGS sequence"/>
</dbReference>
<keyword evidence="3 6" id="KW-0812">Transmembrane</keyword>
<name>I3IQA2_9BACT</name>
<protein>
    <recommendedName>
        <fullName evidence="9">Phosphate-starvation-inducible E-like protein</fullName>
    </recommendedName>
</protein>
<keyword evidence="5 6" id="KW-0472">Membrane</keyword>
<dbReference type="OrthoDB" id="561615at2"/>
<organism evidence="7 8">
    <name type="scientific">Candidatus Jettenia caeni</name>
    <dbReference type="NCBI Taxonomy" id="247490"/>
    <lineage>
        <taxon>Bacteria</taxon>
        <taxon>Pseudomonadati</taxon>
        <taxon>Planctomycetota</taxon>
        <taxon>Candidatus Brocadiia</taxon>
        <taxon>Candidatus Brocadiales</taxon>
        <taxon>Candidatus Brocadiaceae</taxon>
        <taxon>Candidatus Jettenia</taxon>
    </lineage>
</organism>
<comment type="subcellular location">
    <subcellularLocation>
        <location evidence="1">Cell membrane</location>
        <topology evidence="1">Multi-pass membrane protein</topology>
    </subcellularLocation>
</comment>
<keyword evidence="2" id="KW-1003">Cell membrane</keyword>
<comment type="caution">
    <text evidence="7">The sequence shown here is derived from an EMBL/GenBank/DDBJ whole genome shotgun (WGS) entry which is preliminary data.</text>
</comment>
<dbReference type="AlphaFoldDB" id="I3IQA2"/>
<dbReference type="GO" id="GO:0005886">
    <property type="term" value="C:plasma membrane"/>
    <property type="evidence" value="ECO:0007669"/>
    <property type="project" value="UniProtKB-SubCell"/>
</dbReference>